<dbReference type="Gene3D" id="1.10.10.10">
    <property type="entry name" value="Winged helix-like DNA-binding domain superfamily/Winged helix DNA-binding domain"/>
    <property type="match status" value="1"/>
</dbReference>
<dbReference type="RefSeq" id="WP_023370138.1">
    <property type="nucleotide sequence ID" value="NZ_CECR01000022.1"/>
</dbReference>
<sequence length="127" mass="14883">MELSKGELTVMETLWDGECLDENGEIQALELYKLLNEKYGFAKTSCYTFFGRLLEKGAITRRYPKYTLKPIISREEALKEQQEEAIQRLFQGSIINVCRAFLSEKQVTKEELQEMRDLIDSFDIEEK</sequence>
<dbReference type="InterPro" id="IPR036388">
    <property type="entry name" value="WH-like_DNA-bd_sf"/>
</dbReference>
<evidence type="ECO:0000313" key="6">
    <source>
        <dbReference type="Proteomes" id="UP000075041"/>
    </source>
</evidence>
<accession>A0A822VJZ7</accession>
<comment type="similarity">
    <text evidence="1">Belongs to the BlaI transcriptional regulatory family.</text>
</comment>
<keyword evidence="4" id="KW-0804">Transcription</keyword>
<reference evidence="5 6" key="1">
    <citation type="submission" date="2016-02" db="EMBL/GenBank/DDBJ databases">
        <authorList>
            <consortium name="Pathogen Informatics"/>
        </authorList>
    </citation>
    <scope>NUCLEOTIDE SEQUENCE [LARGE SCALE GENOMIC DNA]</scope>
    <source>
        <strain evidence="5 6">LOLA-SS005</strain>
    </source>
</reference>
<dbReference type="AlphaFoldDB" id="A0A822VJZ7"/>
<name>A0A822VJZ7_STRSU</name>
<dbReference type="EMBL" id="FIFJ01000010">
    <property type="protein sequence ID" value="CYT98314.1"/>
    <property type="molecule type" value="Genomic_DNA"/>
</dbReference>
<evidence type="ECO:0000256" key="4">
    <source>
        <dbReference type="ARBA" id="ARBA00023163"/>
    </source>
</evidence>
<evidence type="ECO:0000256" key="3">
    <source>
        <dbReference type="ARBA" id="ARBA00023125"/>
    </source>
</evidence>
<evidence type="ECO:0000313" key="5">
    <source>
        <dbReference type="EMBL" id="CYT98314.1"/>
    </source>
</evidence>
<gene>
    <name evidence="5" type="ORF">ERS132356_01015</name>
</gene>
<comment type="caution">
    <text evidence="5">The sequence shown here is derived from an EMBL/GenBank/DDBJ whole genome shotgun (WGS) entry which is preliminary data.</text>
</comment>
<dbReference type="GO" id="GO:0045892">
    <property type="term" value="P:negative regulation of DNA-templated transcription"/>
    <property type="evidence" value="ECO:0007669"/>
    <property type="project" value="InterPro"/>
</dbReference>
<keyword evidence="3" id="KW-0238">DNA-binding</keyword>
<dbReference type="Pfam" id="PF03965">
    <property type="entry name" value="Penicillinase_R"/>
    <property type="match status" value="1"/>
</dbReference>
<dbReference type="InterPro" id="IPR005650">
    <property type="entry name" value="BlaI_family"/>
</dbReference>
<dbReference type="SUPFAM" id="SSF46785">
    <property type="entry name" value="Winged helix' DNA-binding domain"/>
    <property type="match status" value="1"/>
</dbReference>
<proteinExistence type="inferred from homology"/>
<dbReference type="InterPro" id="IPR036390">
    <property type="entry name" value="WH_DNA-bd_sf"/>
</dbReference>
<dbReference type="Proteomes" id="UP000075041">
    <property type="component" value="Unassembled WGS sequence"/>
</dbReference>
<keyword evidence="2" id="KW-0805">Transcription regulation</keyword>
<dbReference type="PIRSF" id="PIRSF019455">
    <property type="entry name" value="CopR_AtkY"/>
    <property type="match status" value="1"/>
</dbReference>
<evidence type="ECO:0000256" key="1">
    <source>
        <dbReference type="ARBA" id="ARBA00011046"/>
    </source>
</evidence>
<protein>
    <submittedName>
        <fullName evidence="5">Copper transport repressor, CopY/TcrY family</fullName>
    </submittedName>
</protein>
<evidence type="ECO:0000256" key="2">
    <source>
        <dbReference type="ARBA" id="ARBA00023015"/>
    </source>
</evidence>
<organism evidence="5 6">
    <name type="scientific">Streptococcus suis</name>
    <dbReference type="NCBI Taxonomy" id="1307"/>
    <lineage>
        <taxon>Bacteria</taxon>
        <taxon>Bacillati</taxon>
        <taxon>Bacillota</taxon>
        <taxon>Bacilli</taxon>
        <taxon>Lactobacillales</taxon>
        <taxon>Streptococcaceae</taxon>
        <taxon>Streptococcus</taxon>
    </lineage>
</organism>
<dbReference type="GO" id="GO:0003677">
    <property type="term" value="F:DNA binding"/>
    <property type="evidence" value="ECO:0007669"/>
    <property type="project" value="UniProtKB-KW"/>
</dbReference>
<dbReference type="Gene3D" id="1.10.4040.10">
    <property type="entry name" value="Penicillinase repressor domain"/>
    <property type="match status" value="1"/>
</dbReference>